<dbReference type="AlphaFoldDB" id="A0A7X4RT97"/>
<proteinExistence type="predicted"/>
<protein>
    <recommendedName>
        <fullName evidence="1">Transcription factor zinc-finger domain-containing protein</fullName>
    </recommendedName>
</protein>
<comment type="caution">
    <text evidence="2">The sequence shown here is derived from an EMBL/GenBank/DDBJ whole genome shotgun (WGS) entry which is preliminary data.</text>
</comment>
<sequence length="177" mass="19901">MYCPKCKDTTLDPTKLEDGLPVLGCPQCAGSLLSLLHYRDWVERFALEDEIESTASLEAESDTKTALRCPKCGKIMTKYSVTGESTHRIDLCGSCDEAWLDGGEWQLLKSLALGDQLPKIFTQQWQTRVRTEKAELGRIERLTQMVGEDDATQAVKTKQWLKSNPNRASLLRYLASD</sequence>
<evidence type="ECO:0000313" key="3">
    <source>
        <dbReference type="Proteomes" id="UP000462621"/>
    </source>
</evidence>
<reference evidence="2 3" key="1">
    <citation type="submission" date="2019-10" db="EMBL/GenBank/DDBJ databases">
        <title>Vibrio sp. nov. isolated from a shrimp pond.</title>
        <authorList>
            <person name="Gomez-Gil B."/>
            <person name="Enciso-Ibarra J."/>
            <person name="Enciso-Ibarra K."/>
            <person name="Bolan-Mejia C."/>
        </authorList>
    </citation>
    <scope>NUCLEOTIDE SEQUENCE [LARGE SCALE GENOMIC DNA]</scope>
    <source>
        <strain evidence="2 3">CAIM 722</strain>
    </source>
</reference>
<feature type="domain" description="Transcription factor zinc-finger" evidence="1">
    <location>
        <begin position="3"/>
        <end position="44"/>
    </location>
</feature>
<keyword evidence="3" id="KW-1185">Reference proteome</keyword>
<evidence type="ECO:0000313" key="2">
    <source>
        <dbReference type="EMBL" id="MZI92005.1"/>
    </source>
</evidence>
<accession>A0A7X4RT97</accession>
<organism evidence="2 3">
    <name type="scientific">Vibrio eleionomae</name>
    <dbReference type="NCBI Taxonomy" id="2653505"/>
    <lineage>
        <taxon>Bacteria</taxon>
        <taxon>Pseudomonadati</taxon>
        <taxon>Pseudomonadota</taxon>
        <taxon>Gammaproteobacteria</taxon>
        <taxon>Vibrionales</taxon>
        <taxon>Vibrionaceae</taxon>
        <taxon>Vibrio</taxon>
    </lineage>
</organism>
<dbReference type="Pfam" id="PF13453">
    <property type="entry name" value="Zn_ribbon_TFIIB"/>
    <property type="match status" value="1"/>
</dbReference>
<name>A0A7X4RT97_9VIBR</name>
<dbReference type="EMBL" id="WEKT01000002">
    <property type="protein sequence ID" value="MZI92005.1"/>
    <property type="molecule type" value="Genomic_DNA"/>
</dbReference>
<dbReference type="Proteomes" id="UP000462621">
    <property type="component" value="Unassembled WGS sequence"/>
</dbReference>
<dbReference type="InterPro" id="IPR027392">
    <property type="entry name" value="TF_Znf"/>
</dbReference>
<evidence type="ECO:0000259" key="1">
    <source>
        <dbReference type="Pfam" id="PF13453"/>
    </source>
</evidence>
<dbReference type="RefSeq" id="WP_161153315.1">
    <property type="nucleotide sequence ID" value="NZ_WEKT01000002.1"/>
</dbReference>
<gene>
    <name evidence="2" type="ORF">F9817_02145</name>
</gene>